<dbReference type="InterPro" id="IPR036034">
    <property type="entry name" value="PDZ_sf"/>
</dbReference>
<feature type="compositionally biased region" description="Polar residues" evidence="5">
    <location>
        <begin position="71"/>
        <end position="80"/>
    </location>
</feature>
<dbReference type="GO" id="GO:0006508">
    <property type="term" value="P:proteolysis"/>
    <property type="evidence" value="ECO:0007669"/>
    <property type="project" value="UniProtKB-KW"/>
</dbReference>
<feature type="region of interest" description="Disordered" evidence="5">
    <location>
        <begin position="64"/>
        <end position="89"/>
    </location>
</feature>
<dbReference type="InterPro" id="IPR009003">
    <property type="entry name" value="Peptidase_S1_PA"/>
</dbReference>
<proteinExistence type="inferred from homology"/>
<evidence type="ECO:0000256" key="5">
    <source>
        <dbReference type="SAM" id="MobiDB-lite"/>
    </source>
</evidence>
<feature type="domain" description="PDZ" evidence="7">
    <location>
        <begin position="330"/>
        <end position="382"/>
    </location>
</feature>
<name>A0AA97M1V9_9ACTN</name>
<feature type="region of interest" description="Disordered" evidence="5">
    <location>
        <begin position="1"/>
        <end position="28"/>
    </location>
</feature>
<dbReference type="Gene3D" id="2.40.10.120">
    <property type="match status" value="1"/>
</dbReference>
<evidence type="ECO:0000256" key="2">
    <source>
        <dbReference type="ARBA" id="ARBA00022670"/>
    </source>
</evidence>
<dbReference type="AlphaFoldDB" id="A0AA97M1V9"/>
<dbReference type="EMBL" id="CP063196">
    <property type="protein sequence ID" value="UOE22220.1"/>
    <property type="molecule type" value="Genomic_DNA"/>
</dbReference>
<dbReference type="InterPro" id="IPR001478">
    <property type="entry name" value="PDZ"/>
</dbReference>
<dbReference type="PROSITE" id="PS50106">
    <property type="entry name" value="PDZ"/>
    <property type="match status" value="1"/>
</dbReference>
<evidence type="ECO:0000256" key="1">
    <source>
        <dbReference type="ARBA" id="ARBA00010541"/>
    </source>
</evidence>
<dbReference type="SMART" id="SM00228">
    <property type="entry name" value="PDZ"/>
    <property type="match status" value="1"/>
</dbReference>
<dbReference type="PANTHER" id="PTHR43343:SF3">
    <property type="entry name" value="PROTEASE DO-LIKE 8, CHLOROPLASTIC"/>
    <property type="match status" value="1"/>
</dbReference>
<evidence type="ECO:0000256" key="4">
    <source>
        <dbReference type="ARBA" id="ARBA00022825"/>
    </source>
</evidence>
<dbReference type="SUPFAM" id="SSF50494">
    <property type="entry name" value="Trypsin-like serine proteases"/>
    <property type="match status" value="1"/>
</dbReference>
<dbReference type="GO" id="GO:0004252">
    <property type="term" value="F:serine-type endopeptidase activity"/>
    <property type="evidence" value="ECO:0007669"/>
    <property type="project" value="InterPro"/>
</dbReference>
<evidence type="ECO:0000259" key="7">
    <source>
        <dbReference type="PROSITE" id="PS50106"/>
    </source>
</evidence>
<keyword evidence="3" id="KW-0378">Hydrolase</keyword>
<feature type="transmembrane region" description="Helical" evidence="6">
    <location>
        <begin position="37"/>
        <end position="63"/>
    </location>
</feature>
<dbReference type="SUPFAM" id="SSF50156">
    <property type="entry name" value="PDZ domain-like"/>
    <property type="match status" value="1"/>
</dbReference>
<accession>A0AA97M1V9</accession>
<evidence type="ECO:0000256" key="3">
    <source>
        <dbReference type="ARBA" id="ARBA00022801"/>
    </source>
</evidence>
<evidence type="ECO:0000313" key="9">
    <source>
        <dbReference type="Proteomes" id="UP000265719"/>
    </source>
</evidence>
<evidence type="ECO:0000256" key="6">
    <source>
        <dbReference type="SAM" id="Phobius"/>
    </source>
</evidence>
<keyword evidence="2" id="KW-0645">Protease</keyword>
<evidence type="ECO:0000313" key="8">
    <source>
        <dbReference type="EMBL" id="UOE22220.1"/>
    </source>
</evidence>
<dbReference type="Pfam" id="PF13180">
    <property type="entry name" value="PDZ_2"/>
    <property type="match status" value="1"/>
</dbReference>
<keyword evidence="6" id="KW-0812">Transmembrane</keyword>
<sequence length="396" mass="40132">MHQPPHGPAGPPGQWPAGAPGGGHAAAPARKRRGVPVWAMLLVVAVVAMASAGVGGAVSASLVGNEPPEPQGSNALNNEVPSDVPSRAPDTIAGVAQRVSPSVVSIRSASPQTGGNGSGFVIEGDYVVTNNHVVDAVERTGIEVVYSDGHVSKAEVVGAAASSDLAVLRLADPLDVEPLEFGDSDEVTVGDTVIAIGAPLGLEGTVTSGIVSALNRPVTVGESGQEAYISAIQTDAAINPGNSGGPLVNEQGMVIGVNSAIATMGSLSGEQTGSIGLGFAIPSNQASRVVEQLIETGEAPHAVIGAVIDLQYREQGALILEERENGGDTIVRGGPADQAGLRPGDVIVEFDGTPVRDGNQLVTLIHTKAPGDRVEIRYERNGEEHTTVMVLGSSND</sequence>
<dbReference type="FunFam" id="2.40.10.10:FF:000001">
    <property type="entry name" value="Periplasmic serine protease DegS"/>
    <property type="match status" value="1"/>
</dbReference>
<dbReference type="PANTHER" id="PTHR43343">
    <property type="entry name" value="PEPTIDASE S12"/>
    <property type="match status" value="1"/>
</dbReference>
<gene>
    <name evidence="8" type="ORF">NI17_023275</name>
</gene>
<dbReference type="KEGG" id="thao:NI17_023275"/>
<dbReference type="Gene3D" id="2.30.42.10">
    <property type="match status" value="1"/>
</dbReference>
<organism evidence="8 9">
    <name type="scientific">Thermobifida halotolerans</name>
    <dbReference type="NCBI Taxonomy" id="483545"/>
    <lineage>
        <taxon>Bacteria</taxon>
        <taxon>Bacillati</taxon>
        <taxon>Actinomycetota</taxon>
        <taxon>Actinomycetes</taxon>
        <taxon>Streptosporangiales</taxon>
        <taxon>Nocardiopsidaceae</taxon>
        <taxon>Thermobifida</taxon>
    </lineage>
</organism>
<dbReference type="InterPro" id="IPR051201">
    <property type="entry name" value="Chloro_Bact_Ser_Proteases"/>
</dbReference>
<keyword evidence="6" id="KW-0472">Membrane</keyword>
<dbReference type="PRINTS" id="PR00834">
    <property type="entry name" value="PROTEASES2C"/>
</dbReference>
<dbReference type="Proteomes" id="UP000265719">
    <property type="component" value="Chromosome"/>
</dbReference>
<keyword evidence="9" id="KW-1185">Reference proteome</keyword>
<keyword evidence="6" id="KW-1133">Transmembrane helix</keyword>
<protein>
    <submittedName>
        <fullName evidence="8">Trypsin-like peptidase domain-containing protein</fullName>
    </submittedName>
</protein>
<feature type="compositionally biased region" description="Pro residues" evidence="5">
    <location>
        <begin position="1"/>
        <end position="14"/>
    </location>
</feature>
<reference evidence="8" key="1">
    <citation type="submission" date="2020-10" db="EMBL/GenBank/DDBJ databases">
        <title>De novo genome project of the cellulose decomposer Thermobifida halotolerans type strain.</title>
        <authorList>
            <person name="Nagy I."/>
            <person name="Horvath B."/>
            <person name="Kukolya J."/>
            <person name="Nagy I."/>
            <person name="Orsini M."/>
        </authorList>
    </citation>
    <scope>NUCLEOTIDE SEQUENCE</scope>
    <source>
        <strain evidence="8">DSM 44931</strain>
    </source>
</reference>
<keyword evidence="4" id="KW-0720">Serine protease</keyword>
<dbReference type="InterPro" id="IPR001940">
    <property type="entry name" value="Peptidase_S1C"/>
</dbReference>
<dbReference type="Pfam" id="PF13365">
    <property type="entry name" value="Trypsin_2"/>
    <property type="match status" value="1"/>
</dbReference>
<comment type="similarity">
    <text evidence="1">Belongs to the peptidase S1C family.</text>
</comment>